<sequence length="296" mass="34145">MSITSSIVEFDLPAYNVDTELPTYREVFGAPGWNFIIRNSVTGAGFNIFLSKKAYHQYLKINQNETDDARDMHIQGIGIPMFRVTGSLSAINPKPMIIKKYVANTERPFNAYKDYQQFCTVKKKVHSVYTSYTFKFTPDIEDPSQDFEVVMFSHITLPISDYIYRGEKHRWIHEDTKQTHQYRHTILESSQESLADGWDGQSDKLKRVWTTRRFVQNASFIHTFGRMHKLPTDEYYGSGCSSILNMTSVNTISGYAELRARDEQEGSLRDYDEISEVPLDHMVQICIATVLKTAKV</sequence>
<reference evidence="1 2" key="1">
    <citation type="journal article" date="2011" name="Proc. Natl. Acad. Sci. U.S.A.">
        <title>Comparative genomics of xylose-fermenting fungi for enhanced biofuel production.</title>
        <authorList>
            <person name="Wohlbach D.J."/>
            <person name="Kuo A."/>
            <person name="Sato T.K."/>
            <person name="Potts K.M."/>
            <person name="Salamov A.A."/>
            <person name="LaButti K.M."/>
            <person name="Sun H."/>
            <person name="Clum A."/>
            <person name="Pangilinan J.L."/>
            <person name="Lindquist E.A."/>
            <person name="Lucas S."/>
            <person name="Lapidus A."/>
            <person name="Jin M."/>
            <person name="Gunawan C."/>
            <person name="Balan V."/>
            <person name="Dale B.E."/>
            <person name="Jeffries T.W."/>
            <person name="Zinkel R."/>
            <person name="Barry K.W."/>
            <person name="Grigoriev I.V."/>
            <person name="Gasch A.P."/>
        </authorList>
    </citation>
    <scope>NUCLEOTIDE SEQUENCE [LARGE SCALE GENOMIC DNA]</scope>
    <source>
        <strain evidence="2">NRRL Y-27907 / 11-Y1</strain>
    </source>
</reference>
<evidence type="ECO:0000313" key="1">
    <source>
        <dbReference type="EMBL" id="EGW35491.1"/>
    </source>
</evidence>
<accession>G3AH61</accession>
<dbReference type="Proteomes" id="UP000000709">
    <property type="component" value="Unassembled WGS sequence"/>
</dbReference>
<dbReference type="KEGG" id="spaa:SPAPADRAFT_58733"/>
<dbReference type="AlphaFoldDB" id="G3AH61"/>
<keyword evidence="2" id="KW-1185">Reference proteome</keyword>
<name>G3AH61_SPAPN</name>
<dbReference type="InParanoid" id="G3AH61"/>
<dbReference type="OMA" id="LPIHDYI"/>
<dbReference type="RefSeq" id="XP_007372903.1">
    <property type="nucleotide sequence ID" value="XM_007372841.1"/>
</dbReference>
<proteinExistence type="predicted"/>
<organism evidence="2">
    <name type="scientific">Spathaspora passalidarum (strain NRRL Y-27907 / 11-Y1)</name>
    <dbReference type="NCBI Taxonomy" id="619300"/>
    <lineage>
        <taxon>Eukaryota</taxon>
        <taxon>Fungi</taxon>
        <taxon>Dikarya</taxon>
        <taxon>Ascomycota</taxon>
        <taxon>Saccharomycotina</taxon>
        <taxon>Pichiomycetes</taxon>
        <taxon>Debaryomycetaceae</taxon>
        <taxon>Spathaspora</taxon>
    </lineage>
</organism>
<evidence type="ECO:0000313" key="2">
    <source>
        <dbReference type="Proteomes" id="UP000000709"/>
    </source>
</evidence>
<dbReference type="OrthoDB" id="4026683at2759"/>
<dbReference type="GeneID" id="18872576"/>
<dbReference type="eggNOG" id="ENOG502RQ2Z">
    <property type="taxonomic scope" value="Eukaryota"/>
</dbReference>
<dbReference type="EMBL" id="GL996499">
    <property type="protein sequence ID" value="EGW35491.1"/>
    <property type="molecule type" value="Genomic_DNA"/>
</dbReference>
<protein>
    <submittedName>
        <fullName evidence="1">Uncharacterized protein</fullName>
    </submittedName>
</protein>
<dbReference type="HOGENOM" id="CLU_056751_0_0_1"/>
<gene>
    <name evidence="1" type="ORF">SPAPADRAFT_58733</name>
</gene>